<sequence length="67" mass="7887">MLLRNVYESGILLGNLSRGRLQGIGERFNYEGGTRQQHFRLNRFKIIKLLLYAISLYIIYRFAYTSA</sequence>
<evidence type="ECO:0000313" key="2">
    <source>
        <dbReference type="EMBL" id="RYU87363.1"/>
    </source>
</evidence>
<keyword evidence="1" id="KW-0472">Membrane</keyword>
<keyword evidence="1" id="KW-0812">Transmembrane</keyword>
<comment type="caution">
    <text evidence="2">The sequence shown here is derived from an EMBL/GenBank/DDBJ whole genome shotgun (WGS) entry which is preliminary data.</text>
</comment>
<evidence type="ECO:0000256" key="1">
    <source>
        <dbReference type="SAM" id="Phobius"/>
    </source>
</evidence>
<accession>A0A4Q5LJM4</accession>
<dbReference type="AlphaFoldDB" id="A0A4Q5LJM4"/>
<proteinExistence type="predicted"/>
<organism evidence="2 3">
    <name type="scientific">Mucilaginibacter terrigena</name>
    <dbReference type="NCBI Taxonomy" id="2492395"/>
    <lineage>
        <taxon>Bacteria</taxon>
        <taxon>Pseudomonadati</taxon>
        <taxon>Bacteroidota</taxon>
        <taxon>Sphingobacteriia</taxon>
        <taxon>Sphingobacteriales</taxon>
        <taxon>Sphingobacteriaceae</taxon>
        <taxon>Mucilaginibacter</taxon>
    </lineage>
</organism>
<feature type="transmembrane region" description="Helical" evidence="1">
    <location>
        <begin position="46"/>
        <end position="64"/>
    </location>
</feature>
<keyword evidence="3" id="KW-1185">Reference proteome</keyword>
<evidence type="ECO:0000313" key="3">
    <source>
        <dbReference type="Proteomes" id="UP000293331"/>
    </source>
</evidence>
<name>A0A4Q5LJM4_9SPHI</name>
<dbReference type="EMBL" id="SEWG01000007">
    <property type="protein sequence ID" value="RYU87363.1"/>
    <property type="molecule type" value="Genomic_DNA"/>
</dbReference>
<keyword evidence="1" id="KW-1133">Transmembrane helix</keyword>
<dbReference type="Proteomes" id="UP000293331">
    <property type="component" value="Unassembled WGS sequence"/>
</dbReference>
<gene>
    <name evidence="2" type="ORF">EWM62_16780</name>
</gene>
<protein>
    <submittedName>
        <fullName evidence="2">Uncharacterized protein</fullName>
    </submittedName>
</protein>
<reference evidence="2 3" key="1">
    <citation type="submission" date="2019-02" db="EMBL/GenBank/DDBJ databases">
        <title>Bacterial novel species Mucilaginibacter sp. 17JY9-4 isolated from soil.</title>
        <authorList>
            <person name="Jung H.-Y."/>
        </authorList>
    </citation>
    <scope>NUCLEOTIDE SEQUENCE [LARGE SCALE GENOMIC DNA]</scope>
    <source>
        <strain evidence="2 3">17JY9-4</strain>
    </source>
</reference>
<dbReference type="RefSeq" id="WP_162499862.1">
    <property type="nucleotide sequence ID" value="NZ_SEWG01000007.1"/>
</dbReference>